<evidence type="ECO:0000256" key="4">
    <source>
        <dbReference type="ARBA" id="ARBA00022989"/>
    </source>
</evidence>
<keyword evidence="3 6" id="KW-0812">Transmembrane</keyword>
<dbReference type="Proteomes" id="UP000676456">
    <property type="component" value="Unassembled WGS sequence"/>
</dbReference>
<feature type="transmembrane region" description="Helical" evidence="6">
    <location>
        <begin position="50"/>
        <end position="68"/>
    </location>
</feature>
<feature type="transmembrane region" description="Helical" evidence="6">
    <location>
        <begin position="453"/>
        <end position="474"/>
    </location>
</feature>
<evidence type="ECO:0000313" key="7">
    <source>
        <dbReference type="EMBL" id="MBS4225045.1"/>
    </source>
</evidence>
<evidence type="ECO:0000256" key="6">
    <source>
        <dbReference type="SAM" id="Phobius"/>
    </source>
</evidence>
<dbReference type="PANTHER" id="PTHR30250:SF29">
    <property type="entry name" value="POLYSACCHARIDE BIOSYNTHESIS PROTEIN C-TERMINAL DOMAIN-CONTAINING PROTEIN"/>
    <property type="match status" value="1"/>
</dbReference>
<dbReference type="PANTHER" id="PTHR30250">
    <property type="entry name" value="PST FAMILY PREDICTED COLANIC ACID TRANSPORTER"/>
    <property type="match status" value="1"/>
</dbReference>
<feature type="transmembrane region" description="Helical" evidence="6">
    <location>
        <begin position="190"/>
        <end position="210"/>
    </location>
</feature>
<dbReference type="RefSeq" id="WP_213100104.1">
    <property type="nucleotide sequence ID" value="NZ_JAGYPN010000007.1"/>
</dbReference>
<evidence type="ECO:0000256" key="1">
    <source>
        <dbReference type="ARBA" id="ARBA00004651"/>
    </source>
</evidence>
<feature type="transmembrane region" description="Helical" evidence="6">
    <location>
        <begin position="322"/>
        <end position="341"/>
    </location>
</feature>
<reference evidence="7 8" key="1">
    <citation type="submission" date="2021-05" db="EMBL/GenBank/DDBJ databases">
        <title>Novel Bacillus species.</title>
        <authorList>
            <person name="Liu G."/>
        </authorList>
    </citation>
    <scope>NUCLEOTIDE SEQUENCE [LARGE SCALE GENOMIC DNA]</scope>
    <source>
        <strain evidence="7 8">FJAT-49682</strain>
    </source>
</reference>
<feature type="transmembrane region" description="Helical" evidence="6">
    <location>
        <begin position="124"/>
        <end position="145"/>
    </location>
</feature>
<dbReference type="PIRSF" id="PIRSF038958">
    <property type="entry name" value="PG_synth_SpoVB"/>
    <property type="match status" value="1"/>
</dbReference>
<keyword evidence="8" id="KW-1185">Reference proteome</keyword>
<proteinExistence type="predicted"/>
<accession>A0A942Z718</accession>
<feature type="transmembrane region" description="Helical" evidence="6">
    <location>
        <begin position="393"/>
        <end position="411"/>
    </location>
</feature>
<keyword evidence="2" id="KW-1003">Cell membrane</keyword>
<protein>
    <submittedName>
        <fullName evidence="7">Polysaccharide biosynthesis protein</fullName>
    </submittedName>
</protein>
<feature type="transmembrane region" description="Helical" evidence="6">
    <location>
        <begin position="12"/>
        <end position="30"/>
    </location>
</feature>
<feature type="transmembrane region" description="Helical" evidence="6">
    <location>
        <begin position="417"/>
        <end position="433"/>
    </location>
</feature>
<dbReference type="EMBL" id="JAGYPN010000007">
    <property type="protein sequence ID" value="MBS4225045.1"/>
    <property type="molecule type" value="Genomic_DNA"/>
</dbReference>
<feature type="transmembrane region" description="Helical" evidence="6">
    <location>
        <begin position="361"/>
        <end position="381"/>
    </location>
</feature>
<evidence type="ECO:0000313" key="8">
    <source>
        <dbReference type="Proteomes" id="UP000676456"/>
    </source>
</evidence>
<dbReference type="InterPro" id="IPR050833">
    <property type="entry name" value="Poly_Biosynth_Transport"/>
</dbReference>
<dbReference type="InterPro" id="IPR002797">
    <property type="entry name" value="Polysacc_synth"/>
</dbReference>
<comment type="caution">
    <text evidence="7">The sequence shown here is derived from an EMBL/GenBank/DDBJ whole genome shotgun (WGS) entry which is preliminary data.</text>
</comment>
<feature type="transmembrane region" description="Helical" evidence="6">
    <location>
        <begin position="480"/>
        <end position="502"/>
    </location>
</feature>
<name>A0A942Z718_9BACI</name>
<evidence type="ECO:0000256" key="5">
    <source>
        <dbReference type="ARBA" id="ARBA00023136"/>
    </source>
</evidence>
<evidence type="ECO:0000256" key="3">
    <source>
        <dbReference type="ARBA" id="ARBA00022692"/>
    </source>
</evidence>
<keyword evidence="5 6" id="KW-0472">Membrane</keyword>
<comment type="subcellular location">
    <subcellularLocation>
        <location evidence="1">Cell membrane</location>
        <topology evidence="1">Multi-pass membrane protein</topology>
    </subcellularLocation>
</comment>
<dbReference type="GO" id="GO:0005886">
    <property type="term" value="C:plasma membrane"/>
    <property type="evidence" value="ECO:0007669"/>
    <property type="project" value="UniProtKB-SubCell"/>
</dbReference>
<organism evidence="7 8">
    <name type="scientific">Lederbergia citrea</name>
    <dbReference type="NCBI Taxonomy" id="2833581"/>
    <lineage>
        <taxon>Bacteria</taxon>
        <taxon>Bacillati</taxon>
        <taxon>Bacillota</taxon>
        <taxon>Bacilli</taxon>
        <taxon>Bacillales</taxon>
        <taxon>Bacillaceae</taxon>
        <taxon>Lederbergia</taxon>
    </lineage>
</organism>
<dbReference type="CDD" id="cd13124">
    <property type="entry name" value="MATE_SpoVB_like"/>
    <property type="match status" value="1"/>
</dbReference>
<sequence length="536" mass="57895">MPQEKSNHYIRGAMVLTAAAFIVKILSAAYRVPFQNIVGDIGFYIYQQVYPIYGIGAVLATSGFPIIISKMAAESEAGKRNKFTHDLQAAFLTLLILGLFFNSLFFFGANIIARLMGDELLAPLIKVTSFTFLFMPFLSVWRGYFQGVGNMVPTAITQVTEQLARVSAILLIASLLIANGHSLYEAGRGAWAGSLLGGFIGLLLITIFAARYKIIFPLIAKGLTLRKFYRTAHIVLVHGTAMCLSGMVLILFQFIDSFSLYSLLVHSGIETEQAKALKGIFDRGQPLIQLGTVAAASFSLALVPLIASAWMKGDTAVLQTKAINAVKISTVIGTGAAVGLANIMRPTNAMLFENSDGSSVLSILAIAIFFSSLIMVCSGILQGLGHVFAPAKYILIGLAFKATGNLIFVPLYGTKGAALATIIGLAMVTILLIKKLNKRVNIIEILSKMIKNLSLAGAAMTVILQLWMLLFTLANVQGRLWSTMIALSSVSIGGAVFLAVILRTRLLTEEEITILPFGSRLSLINANRKREKRQSE</sequence>
<dbReference type="InterPro" id="IPR024923">
    <property type="entry name" value="PG_synth_SpoVB"/>
</dbReference>
<feature type="transmembrane region" description="Helical" evidence="6">
    <location>
        <begin position="166"/>
        <end position="184"/>
    </location>
</feature>
<feature type="transmembrane region" description="Helical" evidence="6">
    <location>
        <begin position="231"/>
        <end position="255"/>
    </location>
</feature>
<dbReference type="AlphaFoldDB" id="A0A942Z718"/>
<keyword evidence="4 6" id="KW-1133">Transmembrane helix</keyword>
<gene>
    <name evidence="7" type="ORF">KHA91_20325</name>
</gene>
<feature type="transmembrane region" description="Helical" evidence="6">
    <location>
        <begin position="287"/>
        <end position="310"/>
    </location>
</feature>
<evidence type="ECO:0000256" key="2">
    <source>
        <dbReference type="ARBA" id="ARBA00022475"/>
    </source>
</evidence>
<feature type="transmembrane region" description="Helical" evidence="6">
    <location>
        <begin position="89"/>
        <end position="112"/>
    </location>
</feature>
<dbReference type="Pfam" id="PF01943">
    <property type="entry name" value="Polysacc_synt"/>
    <property type="match status" value="1"/>
</dbReference>